<evidence type="ECO:0000259" key="4">
    <source>
        <dbReference type="SMART" id="SM00306"/>
    </source>
</evidence>
<evidence type="ECO:0000256" key="2">
    <source>
        <dbReference type="SAM" id="MobiDB-lite"/>
    </source>
</evidence>
<dbReference type="Gene3D" id="2.40.10.10">
    <property type="entry name" value="Trypsin-like serine proteases"/>
    <property type="match status" value="2"/>
</dbReference>
<feature type="domain" description="Hint" evidence="4">
    <location>
        <begin position="422"/>
        <end position="532"/>
    </location>
</feature>
<dbReference type="PROSITE" id="PS50817">
    <property type="entry name" value="INTEIN_N_TER"/>
    <property type="match status" value="1"/>
</dbReference>
<feature type="signal peptide" evidence="3">
    <location>
        <begin position="1"/>
        <end position="29"/>
    </location>
</feature>
<keyword evidence="1" id="KW-0843">Virulence</keyword>
<dbReference type="SUPFAM" id="SSF51294">
    <property type="entry name" value="Hedgehog/intein (Hint) domain"/>
    <property type="match status" value="1"/>
</dbReference>
<sequence length="637" mass="67035">MKLHKVRQPSLLCFLGTVLVASTLSSSKAEAGGSKAGSNLRRGLKHSEPVRMSSGATHNFTKTVNISFSQPPSRTLDFSIRGSIAAPLRVMDVGGQDTARAGRDRETHTVSCPFSAEVVAEAYANMTERLRGEEEDAANSDSGNRKLNIFSPDDRALLENTNVYPRNAVGLLTFPASAGSSTANAICSGTFVDDDLVLTNAHCLTLIGSQIASNWWQLTRFLVGYDDGAFIDSFSITRVVFNDFDDWAILQTDHSYGPVVSVFQASTLDFGGISVLVDLLGYHGDLVSSFNNGGEEYNCTTRGIFDSNQIRHDCDSTGGSSGSSLMGFLTNGDGPFVVALHHAALTNGADSGDLTYAQYSDVVANLAIPTGIFWNELQTALEWPAAGTTSPPNENPTPSPTPVGASNPDPDSDDGGGGGGVSICFVESSVVLEKGGGEVQLRDLQIGDEVLTLSPETGKLDYSPVVALPHGSIDAHSAEVVTLRAGPADTELQATPGHLVYAVADCSQGSRLGGQLVPIERVEAGQCVAVVADATEDKASLQVVSHVERRSTSSRVLSVVTLDGQLPLVNGVAASSFAVSNFWPGVYYNIHRLAYLSGLRSALGASAVDWIGTYVGVAAVAAVNFFDMSNTLSLKRG</sequence>
<protein>
    <recommendedName>
        <fullName evidence="4">Hint domain-containing protein</fullName>
    </recommendedName>
</protein>
<dbReference type="InterPro" id="IPR036844">
    <property type="entry name" value="Hint_dom_sf"/>
</dbReference>
<keyword evidence="3" id="KW-0732">Signal</keyword>
<proteinExistence type="predicted"/>
<dbReference type="CDD" id="cd00081">
    <property type="entry name" value="Hint"/>
    <property type="match status" value="1"/>
</dbReference>
<evidence type="ECO:0000313" key="5">
    <source>
        <dbReference type="EMBL" id="CAD8255034.1"/>
    </source>
</evidence>
<feature type="chain" id="PRO_5031135302" description="Hint domain-containing protein" evidence="3">
    <location>
        <begin position="30"/>
        <end position="637"/>
    </location>
</feature>
<dbReference type="InterPro" id="IPR006141">
    <property type="entry name" value="Intein_N"/>
</dbReference>
<dbReference type="InterPro" id="IPR003587">
    <property type="entry name" value="Hint_dom_N"/>
</dbReference>
<evidence type="ECO:0000256" key="1">
    <source>
        <dbReference type="ARBA" id="ARBA00023026"/>
    </source>
</evidence>
<reference evidence="5" key="1">
    <citation type="submission" date="2021-01" db="EMBL/GenBank/DDBJ databases">
        <authorList>
            <person name="Corre E."/>
            <person name="Pelletier E."/>
            <person name="Niang G."/>
            <person name="Scheremetjew M."/>
            <person name="Finn R."/>
            <person name="Kale V."/>
            <person name="Holt S."/>
            <person name="Cochrane G."/>
            <person name="Meng A."/>
            <person name="Brown T."/>
            <person name="Cohen L."/>
        </authorList>
    </citation>
    <scope>NUCLEOTIDE SEQUENCE</scope>
    <source>
        <strain evidence="5">CCMP2078</strain>
    </source>
</reference>
<accession>A0A7R9U595</accession>
<gene>
    <name evidence="5" type="ORF">PPYR1160_LOCUS4526</name>
</gene>
<dbReference type="InterPro" id="IPR043504">
    <property type="entry name" value="Peptidase_S1_PA_chymotrypsin"/>
</dbReference>
<organism evidence="5">
    <name type="scientific">Pinguiococcus pyrenoidosus</name>
    <dbReference type="NCBI Taxonomy" id="172671"/>
    <lineage>
        <taxon>Eukaryota</taxon>
        <taxon>Sar</taxon>
        <taxon>Stramenopiles</taxon>
        <taxon>Ochrophyta</taxon>
        <taxon>Pinguiophyceae</taxon>
        <taxon>Pinguiochrysidales</taxon>
        <taxon>Pinguiochrysidaceae</taxon>
        <taxon>Pinguiococcus</taxon>
    </lineage>
</organism>
<dbReference type="PANTHER" id="PTHR11889:SF31">
    <property type="entry name" value="PROTEIN HEDGEHOG"/>
    <property type="match status" value="1"/>
</dbReference>
<dbReference type="EMBL" id="HBEA01005895">
    <property type="protein sequence ID" value="CAD8255034.1"/>
    <property type="molecule type" value="Transcribed_RNA"/>
</dbReference>
<feature type="region of interest" description="Disordered" evidence="2">
    <location>
        <begin position="385"/>
        <end position="419"/>
    </location>
</feature>
<dbReference type="InterPro" id="IPR009003">
    <property type="entry name" value="Peptidase_S1_PA"/>
</dbReference>
<dbReference type="SMART" id="SM00306">
    <property type="entry name" value="HintN"/>
    <property type="match status" value="1"/>
</dbReference>
<dbReference type="GO" id="GO:0016539">
    <property type="term" value="P:intein-mediated protein splicing"/>
    <property type="evidence" value="ECO:0007669"/>
    <property type="project" value="InterPro"/>
</dbReference>
<dbReference type="Pfam" id="PF01079">
    <property type="entry name" value="Hint"/>
    <property type="match status" value="1"/>
</dbReference>
<dbReference type="PANTHER" id="PTHR11889">
    <property type="entry name" value="HEDGEHOG"/>
    <property type="match status" value="1"/>
</dbReference>
<evidence type="ECO:0000256" key="3">
    <source>
        <dbReference type="SAM" id="SignalP"/>
    </source>
</evidence>
<dbReference type="Gene3D" id="2.170.16.10">
    <property type="entry name" value="Hedgehog/Intein (Hint) domain"/>
    <property type="match status" value="1"/>
</dbReference>
<dbReference type="AlphaFoldDB" id="A0A7R9U595"/>
<dbReference type="SUPFAM" id="SSF50494">
    <property type="entry name" value="Trypsin-like serine proteases"/>
    <property type="match status" value="1"/>
</dbReference>
<name>A0A7R9U595_9STRA</name>
<dbReference type="GO" id="GO:0016540">
    <property type="term" value="P:protein autoprocessing"/>
    <property type="evidence" value="ECO:0007669"/>
    <property type="project" value="InterPro"/>
</dbReference>
<dbReference type="InterPro" id="IPR001767">
    <property type="entry name" value="Hedgehog_Hint"/>
</dbReference>
<dbReference type="InterPro" id="IPR050387">
    <property type="entry name" value="Hedgehog_Signaling"/>
</dbReference>